<reference evidence="1 2" key="1">
    <citation type="journal article" date="2022" name="Plant J.">
        <title>Chromosome-level genome of Camellia lanceoleosa provides a valuable resource for understanding genome evolution and self-incompatibility.</title>
        <authorList>
            <person name="Gong W."/>
            <person name="Xiao S."/>
            <person name="Wang L."/>
            <person name="Liao Z."/>
            <person name="Chang Y."/>
            <person name="Mo W."/>
            <person name="Hu G."/>
            <person name="Li W."/>
            <person name="Zhao G."/>
            <person name="Zhu H."/>
            <person name="Hu X."/>
            <person name="Ji K."/>
            <person name="Xiang X."/>
            <person name="Song Q."/>
            <person name="Yuan D."/>
            <person name="Jin S."/>
            <person name="Zhang L."/>
        </authorList>
    </citation>
    <scope>NUCLEOTIDE SEQUENCE [LARGE SCALE GENOMIC DNA]</scope>
    <source>
        <strain evidence="1">SQ_2022a</strain>
    </source>
</reference>
<accession>A0ACC0H6J0</accession>
<protein>
    <submittedName>
        <fullName evidence="1">Uncharacterized protein</fullName>
    </submittedName>
</protein>
<dbReference type="EMBL" id="CM045764">
    <property type="protein sequence ID" value="KAI8008220.1"/>
    <property type="molecule type" value="Genomic_DNA"/>
</dbReference>
<keyword evidence="2" id="KW-1185">Reference proteome</keyword>
<evidence type="ECO:0000313" key="2">
    <source>
        <dbReference type="Proteomes" id="UP001060215"/>
    </source>
</evidence>
<evidence type="ECO:0000313" key="1">
    <source>
        <dbReference type="EMBL" id="KAI8008220.1"/>
    </source>
</evidence>
<proteinExistence type="predicted"/>
<name>A0ACC0H6J0_9ERIC</name>
<organism evidence="1 2">
    <name type="scientific">Camellia lanceoleosa</name>
    <dbReference type="NCBI Taxonomy" id="1840588"/>
    <lineage>
        <taxon>Eukaryota</taxon>
        <taxon>Viridiplantae</taxon>
        <taxon>Streptophyta</taxon>
        <taxon>Embryophyta</taxon>
        <taxon>Tracheophyta</taxon>
        <taxon>Spermatophyta</taxon>
        <taxon>Magnoliopsida</taxon>
        <taxon>eudicotyledons</taxon>
        <taxon>Gunneridae</taxon>
        <taxon>Pentapetalae</taxon>
        <taxon>asterids</taxon>
        <taxon>Ericales</taxon>
        <taxon>Theaceae</taxon>
        <taxon>Camellia</taxon>
    </lineage>
</organism>
<dbReference type="Proteomes" id="UP001060215">
    <property type="component" value="Chromosome 7"/>
</dbReference>
<sequence length="464" mass="50606">MSEVRLFGATTNSQDGVTDLFGKCLPVLEEMVKHNMPLLETSTSCKGTNTKEGEEEVHSNVNGVLQAVAESKREVDDDDKDAELEDDVASKNEKAKDVSTPRLKERSELGVGDSCLQPSVVKETEERMGNSNEQDYGMGDTMMEEESVQQQQMQRCNHELGKVDVIQKGKGQVSSQGFVRSVTETQKGRPGVCLEVDLGHNQSRSQPNVSIQYKTQGNGLSHPMVSTEGGHGRLGCKSKCSDSISVSSGGSISNLIKQGPTKVIRQGRNKYPLVASGFNGLARRIGQRGVGAGRGRAHQTTMFCPRSAEAMVVGGMSSCRCVLLRQWSYSWVAVIVGCICSVLVSLLCYSEVAAAILVCIFIAMCFEVCICLKYAAILVCMFIAMCFEDCVLKYASVLKYAALLVHGEVTDPEVDIFDHERILLGLSSLAVKDSQQPATPQHLVLNRNSFFKEDCSHTILAFDY</sequence>
<comment type="caution">
    <text evidence="1">The sequence shown here is derived from an EMBL/GenBank/DDBJ whole genome shotgun (WGS) entry which is preliminary data.</text>
</comment>
<gene>
    <name evidence="1" type="ORF">LOK49_LG07G02171</name>
</gene>